<dbReference type="RefSeq" id="WP_330092694.1">
    <property type="nucleotide sequence ID" value="NZ_JAUZMY010000016.1"/>
</dbReference>
<comment type="caution">
    <text evidence="2">The sequence shown here is derived from an EMBL/GenBank/DDBJ whole genome shotgun (WGS) entry which is preliminary data.</text>
</comment>
<keyword evidence="1" id="KW-0472">Membrane</keyword>
<evidence type="ECO:0000256" key="1">
    <source>
        <dbReference type="SAM" id="Phobius"/>
    </source>
</evidence>
<evidence type="ECO:0000313" key="3">
    <source>
        <dbReference type="Proteomes" id="UP001356095"/>
    </source>
</evidence>
<keyword evidence="1" id="KW-1133">Transmembrane helix</keyword>
<dbReference type="EMBL" id="JAUZMY010000016">
    <property type="protein sequence ID" value="MEE2038921.1"/>
    <property type="molecule type" value="Genomic_DNA"/>
</dbReference>
<dbReference type="Proteomes" id="UP001356095">
    <property type="component" value="Unassembled WGS sequence"/>
</dbReference>
<evidence type="ECO:0000313" key="2">
    <source>
        <dbReference type="EMBL" id="MEE2038921.1"/>
    </source>
</evidence>
<keyword evidence="1" id="KW-0812">Transmembrane</keyword>
<name>A0ABU7K9K0_9ACTN</name>
<proteinExistence type="predicted"/>
<accession>A0ABU7K9K0</accession>
<keyword evidence="3" id="KW-1185">Reference proteome</keyword>
<reference evidence="2 3" key="1">
    <citation type="submission" date="2023-08" db="EMBL/GenBank/DDBJ databases">
        <authorList>
            <person name="Girao M."/>
            <person name="Carvalho M.F."/>
        </authorList>
    </citation>
    <scope>NUCLEOTIDE SEQUENCE [LARGE SCALE GENOMIC DNA]</scope>
    <source>
        <strain evidence="2 3">CT-R113</strain>
    </source>
</reference>
<sequence length="122" mass="13288">MFDDALTSFDLGCAEWEYTLTLIALCVGATLVGIVNRTSRLLDTYYVRGDWPGIVHREDTGPGTVCGPCGHHLAVHDRATGRCCHGTPLDHLALIIALPMPLMFRDLVQAPGCPCRLKGRRG</sequence>
<protein>
    <submittedName>
        <fullName evidence="2">Uncharacterized protein</fullName>
    </submittedName>
</protein>
<organism evidence="2 3">
    <name type="scientific">Nocardiopsis codii</name>
    <dbReference type="NCBI Taxonomy" id="3065942"/>
    <lineage>
        <taxon>Bacteria</taxon>
        <taxon>Bacillati</taxon>
        <taxon>Actinomycetota</taxon>
        <taxon>Actinomycetes</taxon>
        <taxon>Streptosporangiales</taxon>
        <taxon>Nocardiopsidaceae</taxon>
        <taxon>Nocardiopsis</taxon>
    </lineage>
</organism>
<feature type="transmembrane region" description="Helical" evidence="1">
    <location>
        <begin position="16"/>
        <end position="35"/>
    </location>
</feature>
<gene>
    <name evidence="2" type="ORF">Q8791_17015</name>
</gene>